<dbReference type="Proteomes" id="UP000789525">
    <property type="component" value="Unassembled WGS sequence"/>
</dbReference>
<evidence type="ECO:0000313" key="1">
    <source>
        <dbReference type="EMBL" id="CAG8661247.1"/>
    </source>
</evidence>
<reference evidence="1" key="1">
    <citation type="submission" date="2021-06" db="EMBL/GenBank/DDBJ databases">
        <authorList>
            <person name="Kallberg Y."/>
            <person name="Tangrot J."/>
            <person name="Rosling A."/>
        </authorList>
    </citation>
    <scope>NUCLEOTIDE SEQUENCE</scope>
    <source>
        <strain evidence="1">CL356</strain>
    </source>
</reference>
<evidence type="ECO:0000313" key="2">
    <source>
        <dbReference type="Proteomes" id="UP000789525"/>
    </source>
</evidence>
<name>A0ACA9NQD5_9GLOM</name>
<protein>
    <submittedName>
        <fullName evidence="1">9154_t:CDS:1</fullName>
    </submittedName>
</protein>
<accession>A0ACA9NQD5</accession>
<comment type="caution">
    <text evidence="1">The sequence shown here is derived from an EMBL/GenBank/DDBJ whole genome shotgun (WGS) entry which is preliminary data.</text>
</comment>
<sequence>MYIGIYNLILSDIRFAAETQFPSPGISGKTFELPLHNSSILAKGPGISESMGFYLKMIFDNGDSRQIFYFLLLNMTYMFVQIIYGIWTNSLGLISDAIHMFFDCVALAFGLFASIMSKWPENNSYGRIETLSGFANGIFLILVSVFIMFEAMGRLFEPPEMNTDKLLLVSFVGLIVNLVGIFAFNHGHHGHSHGSNNGNGHVPSKSRGNLHGHYHDNHHHGHHHHDHGDNANMEGF</sequence>
<proteinExistence type="predicted"/>
<keyword evidence="2" id="KW-1185">Reference proteome</keyword>
<organism evidence="1 2">
    <name type="scientific">Acaulospora colombiana</name>
    <dbReference type="NCBI Taxonomy" id="27376"/>
    <lineage>
        <taxon>Eukaryota</taxon>
        <taxon>Fungi</taxon>
        <taxon>Fungi incertae sedis</taxon>
        <taxon>Mucoromycota</taxon>
        <taxon>Glomeromycotina</taxon>
        <taxon>Glomeromycetes</taxon>
        <taxon>Diversisporales</taxon>
        <taxon>Acaulosporaceae</taxon>
        <taxon>Acaulospora</taxon>
    </lineage>
</organism>
<gene>
    <name evidence="1" type="ORF">ACOLOM_LOCUS8598</name>
</gene>
<dbReference type="EMBL" id="CAJVPT010022683">
    <property type="protein sequence ID" value="CAG8661247.1"/>
    <property type="molecule type" value="Genomic_DNA"/>
</dbReference>